<dbReference type="EMBL" id="JBHSTP010000002">
    <property type="protein sequence ID" value="MFC6356162.1"/>
    <property type="molecule type" value="Genomic_DNA"/>
</dbReference>
<keyword evidence="2" id="KW-1185">Reference proteome</keyword>
<dbReference type="RefSeq" id="WP_386730204.1">
    <property type="nucleotide sequence ID" value="NZ_JBHSTP010000002.1"/>
</dbReference>
<gene>
    <name evidence="1" type="ORF">ACFQB0_08585</name>
</gene>
<evidence type="ECO:0000313" key="2">
    <source>
        <dbReference type="Proteomes" id="UP001596306"/>
    </source>
</evidence>
<dbReference type="Proteomes" id="UP001596306">
    <property type="component" value="Unassembled WGS sequence"/>
</dbReference>
<protein>
    <submittedName>
        <fullName evidence="1">Uncharacterized protein</fullName>
    </submittedName>
</protein>
<sequence>MPRPQRPLPRQPVYGDQGQATFTIPGLFQARELGQSRWQTADTTLRVAMSALAVRLCELKTLGNRP</sequence>
<accession>A0ABW1VFU2</accession>
<reference evidence="2" key="1">
    <citation type="journal article" date="2019" name="Int. J. Syst. Evol. Microbiol.">
        <title>The Global Catalogue of Microorganisms (GCM) 10K type strain sequencing project: providing services to taxonomists for standard genome sequencing and annotation.</title>
        <authorList>
            <consortium name="The Broad Institute Genomics Platform"/>
            <consortium name="The Broad Institute Genome Sequencing Center for Infectious Disease"/>
            <person name="Wu L."/>
            <person name="Ma J."/>
        </authorList>
    </citation>
    <scope>NUCLEOTIDE SEQUENCE [LARGE SCALE GENOMIC DNA]</scope>
    <source>
        <strain evidence="2">CCUG 43304</strain>
    </source>
</reference>
<evidence type="ECO:0000313" key="1">
    <source>
        <dbReference type="EMBL" id="MFC6356162.1"/>
    </source>
</evidence>
<comment type="caution">
    <text evidence="1">The sequence shown here is derived from an EMBL/GenBank/DDBJ whole genome shotgun (WGS) entry which is preliminary data.</text>
</comment>
<name>A0ABW1VFU2_9MICO</name>
<organism evidence="1 2">
    <name type="scientific">Luethyella okanaganae</name>
    <dbReference type="NCBI Taxonomy" id="69372"/>
    <lineage>
        <taxon>Bacteria</taxon>
        <taxon>Bacillati</taxon>
        <taxon>Actinomycetota</taxon>
        <taxon>Actinomycetes</taxon>
        <taxon>Micrococcales</taxon>
        <taxon>Microbacteriaceae</taxon>
        <taxon>Luethyella</taxon>
    </lineage>
</organism>
<proteinExistence type="predicted"/>